<name>A0A2W7QAV1_9RHOB</name>
<dbReference type="GO" id="GO:0000272">
    <property type="term" value="P:polysaccharide catabolic process"/>
    <property type="evidence" value="ECO:0007669"/>
    <property type="project" value="InterPro"/>
</dbReference>
<evidence type="ECO:0000313" key="2">
    <source>
        <dbReference type="EMBL" id="PZX41187.1"/>
    </source>
</evidence>
<dbReference type="InterPro" id="IPR036439">
    <property type="entry name" value="Dockerin_dom_sf"/>
</dbReference>
<accession>A0A2W7QAV1</accession>
<evidence type="ECO:0000313" key="3">
    <source>
        <dbReference type="Proteomes" id="UP000249364"/>
    </source>
</evidence>
<reference evidence="2 3" key="1">
    <citation type="submission" date="2018-06" db="EMBL/GenBank/DDBJ databases">
        <title>Genomic Encyclopedia of Archaeal and Bacterial Type Strains, Phase II (KMG-II): from individual species to whole genera.</title>
        <authorList>
            <person name="Goeker M."/>
        </authorList>
    </citation>
    <scope>NUCLEOTIDE SEQUENCE [LARGE SCALE GENOMIC DNA]</scope>
    <source>
        <strain evidence="2 3">DSM 13087</strain>
    </source>
</reference>
<protein>
    <submittedName>
        <fullName evidence="2">Uncharacterized protein</fullName>
    </submittedName>
</protein>
<keyword evidence="3" id="KW-1185">Reference proteome</keyword>
<dbReference type="InterPro" id="IPR002105">
    <property type="entry name" value="Dockerin_1_rpt"/>
</dbReference>
<gene>
    <name evidence="2" type="ORF">LY56_02390</name>
</gene>
<dbReference type="Gene3D" id="2.150.10.10">
    <property type="entry name" value="Serralysin-like metalloprotease, C-terminal"/>
    <property type="match status" value="1"/>
</dbReference>
<dbReference type="EMBL" id="QKZQ01000011">
    <property type="protein sequence ID" value="PZX41187.1"/>
    <property type="molecule type" value="Genomic_DNA"/>
</dbReference>
<dbReference type="RefSeq" id="WP_111361319.1">
    <property type="nucleotide sequence ID" value="NZ_MEHT01000001.1"/>
</dbReference>
<dbReference type="OrthoDB" id="9342475at2"/>
<dbReference type="AlphaFoldDB" id="A0A2W7QAV1"/>
<dbReference type="Gene3D" id="1.10.1330.10">
    <property type="entry name" value="Dockerin domain"/>
    <property type="match status" value="1"/>
</dbReference>
<dbReference type="STRING" id="121821.GCA_001870675_00102"/>
<dbReference type="Proteomes" id="UP000249364">
    <property type="component" value="Unassembled WGS sequence"/>
</dbReference>
<dbReference type="InterPro" id="IPR011049">
    <property type="entry name" value="Serralysin-like_metalloprot_C"/>
</dbReference>
<sequence>MRLHGQGRVQTGIEMFDTSLGAMTIWQDASGGPLLLANSGRQGGMSAWRITPTGNLVLQGTIGFNAAALNAARDHLVLAEFQGEMVAFFGLGPTDFWGHVIRPDGTFGARRLVGFDRATQEIAAGDADFLRLWALMQDTPPAGFAPSPVWVGTRGIAHAQDGALLLVSPLEDALHVLPETGQAQLAGGNMGLAAPIGLAAFPDAGFGARVVVAGAEGSSLSVLRKGAQGYEALDHVMDSGSTAFHRVQAISGAQVPTPRGTLELVLAGGADHGVSLFALTREGWLIWLDSYFDTPQTGLYNLATLHSVVVGNQLVITATSGRDPGISVLTLPLAGLGGLVENGQGGATDDIILAKAGVTQLTGGGGANIFAIRPQDGAITITDFAAGLDRLDLSAWPMLRDISQLHITPQSGGARIAYRGYEVSVNSRSGQPLGVDDIFPQGLVGPDRVMVLSLLDIFGTATPPPPPEPEPAPPPPAPPPAPPTPPPAPPAPPQQDITDPMPTGAGFVSLRNARGIALADAVVSFTLEAGGERYAPVNSAGMAPLPELRITRIDANRPWSPAAGDPAITALDALDVLRLAVGLSPSFGPASAQSFIAADINRDGQVTALDALEVLRAAVGLSSASAPHWVFLDSTQDLSQISARHVSYQTGILTPNYAADSDLEMTGILLGHMGLPT</sequence>
<feature type="region of interest" description="Disordered" evidence="1">
    <location>
        <begin position="460"/>
        <end position="506"/>
    </location>
</feature>
<feature type="compositionally biased region" description="Pro residues" evidence="1">
    <location>
        <begin position="462"/>
        <end position="493"/>
    </location>
</feature>
<dbReference type="GO" id="GO:0004553">
    <property type="term" value="F:hydrolase activity, hydrolyzing O-glycosyl compounds"/>
    <property type="evidence" value="ECO:0007669"/>
    <property type="project" value="InterPro"/>
</dbReference>
<comment type="caution">
    <text evidence="2">The sequence shown here is derived from an EMBL/GenBank/DDBJ whole genome shotgun (WGS) entry which is preliminary data.</text>
</comment>
<dbReference type="SUPFAM" id="SSF51120">
    <property type="entry name" value="beta-Roll"/>
    <property type="match status" value="1"/>
</dbReference>
<organism evidence="2 3">
    <name type="scientific">Roseinatronobacter thiooxidans</name>
    <dbReference type="NCBI Taxonomy" id="121821"/>
    <lineage>
        <taxon>Bacteria</taxon>
        <taxon>Pseudomonadati</taxon>
        <taxon>Pseudomonadota</taxon>
        <taxon>Alphaproteobacteria</taxon>
        <taxon>Rhodobacterales</taxon>
        <taxon>Paracoccaceae</taxon>
        <taxon>Roseinatronobacter</taxon>
    </lineage>
</organism>
<evidence type="ECO:0000256" key="1">
    <source>
        <dbReference type="SAM" id="MobiDB-lite"/>
    </source>
</evidence>
<dbReference type="Pfam" id="PF00404">
    <property type="entry name" value="Dockerin_1"/>
    <property type="match status" value="1"/>
</dbReference>
<proteinExistence type="predicted"/>